<protein>
    <recommendedName>
        <fullName evidence="6 19">Autophagy-related protein 9</fullName>
    </recommendedName>
</protein>
<comment type="catalytic activity">
    <reaction evidence="16">
        <text>a 1,2-diacyl-sn-glycero-3-phosphoethanolamine(in) = a 1,2-diacyl-sn-glycero-3-phosphoethanolamine(out)</text>
        <dbReference type="Rhea" id="RHEA:38895"/>
        <dbReference type="ChEBI" id="CHEBI:64612"/>
    </reaction>
</comment>
<dbReference type="GO" id="GO:0061709">
    <property type="term" value="P:reticulophagy"/>
    <property type="evidence" value="ECO:0007669"/>
    <property type="project" value="TreeGrafter"/>
</dbReference>
<feature type="compositionally biased region" description="Acidic residues" evidence="20">
    <location>
        <begin position="868"/>
        <end position="877"/>
    </location>
</feature>
<name>A0A6A6QSZ1_9PEZI</name>
<evidence type="ECO:0000256" key="16">
    <source>
        <dbReference type="ARBA" id="ARBA00024615"/>
    </source>
</evidence>
<dbReference type="GO" id="GO:0000422">
    <property type="term" value="P:autophagy of mitochondrion"/>
    <property type="evidence" value="ECO:0007669"/>
    <property type="project" value="TreeGrafter"/>
</dbReference>
<evidence type="ECO:0000256" key="6">
    <source>
        <dbReference type="ARBA" id="ARBA00018074"/>
    </source>
</evidence>
<keyword evidence="14" id="KW-0968">Cytoplasmic vesicle</keyword>
<dbReference type="GO" id="GO:0030659">
    <property type="term" value="C:cytoplasmic vesicle membrane"/>
    <property type="evidence" value="ECO:0007669"/>
    <property type="project" value="UniProtKB-SubCell"/>
</dbReference>
<dbReference type="EMBL" id="MU004189">
    <property type="protein sequence ID" value="KAF2495242.1"/>
    <property type="molecule type" value="Genomic_DNA"/>
</dbReference>
<feature type="compositionally biased region" description="Low complexity" evidence="20">
    <location>
        <begin position="768"/>
        <end position="780"/>
    </location>
</feature>
<dbReference type="OrthoDB" id="2020634at2759"/>
<feature type="region of interest" description="Disordered" evidence="20">
    <location>
        <begin position="732"/>
        <end position="885"/>
    </location>
</feature>
<feature type="compositionally biased region" description="Basic and acidic residues" evidence="20">
    <location>
        <begin position="48"/>
        <end position="61"/>
    </location>
</feature>
<evidence type="ECO:0000256" key="3">
    <source>
        <dbReference type="ARBA" id="ARBA00004511"/>
    </source>
</evidence>
<dbReference type="GO" id="GO:0005776">
    <property type="term" value="C:autophagosome"/>
    <property type="evidence" value="ECO:0007669"/>
    <property type="project" value="TreeGrafter"/>
</dbReference>
<dbReference type="Pfam" id="PF04109">
    <property type="entry name" value="ATG9"/>
    <property type="match status" value="1"/>
</dbReference>
<dbReference type="Proteomes" id="UP000799750">
    <property type="component" value="Unassembled WGS sequence"/>
</dbReference>
<reference evidence="21" key="1">
    <citation type="journal article" date="2020" name="Stud. Mycol.">
        <title>101 Dothideomycetes genomes: a test case for predicting lifestyles and emergence of pathogens.</title>
        <authorList>
            <person name="Haridas S."/>
            <person name="Albert R."/>
            <person name="Binder M."/>
            <person name="Bloem J."/>
            <person name="Labutti K."/>
            <person name="Salamov A."/>
            <person name="Andreopoulos B."/>
            <person name="Baker S."/>
            <person name="Barry K."/>
            <person name="Bills G."/>
            <person name="Bluhm B."/>
            <person name="Cannon C."/>
            <person name="Castanera R."/>
            <person name="Culley D."/>
            <person name="Daum C."/>
            <person name="Ezra D."/>
            <person name="Gonzalez J."/>
            <person name="Henrissat B."/>
            <person name="Kuo A."/>
            <person name="Liang C."/>
            <person name="Lipzen A."/>
            <person name="Lutzoni F."/>
            <person name="Magnuson J."/>
            <person name="Mondo S."/>
            <person name="Nolan M."/>
            <person name="Ohm R."/>
            <person name="Pangilinan J."/>
            <person name="Park H.-J."/>
            <person name="Ramirez L."/>
            <person name="Alfaro M."/>
            <person name="Sun H."/>
            <person name="Tritt A."/>
            <person name="Yoshinaga Y."/>
            <person name="Zwiers L.-H."/>
            <person name="Turgeon B."/>
            <person name="Goodwin S."/>
            <person name="Spatafora J."/>
            <person name="Crous P."/>
            <person name="Grigoriev I."/>
        </authorList>
    </citation>
    <scope>NUCLEOTIDE SEQUENCE</scope>
    <source>
        <strain evidence="21">CBS 269.34</strain>
    </source>
</reference>
<evidence type="ECO:0000256" key="10">
    <source>
        <dbReference type="ARBA" id="ARBA00023006"/>
    </source>
</evidence>
<dbReference type="GO" id="GO:0005789">
    <property type="term" value="C:endoplasmic reticulum membrane"/>
    <property type="evidence" value="ECO:0007669"/>
    <property type="project" value="UniProtKB-SubCell"/>
</dbReference>
<comment type="function">
    <text evidence="19">Phospholipid scramblase involved in autophagy. Cycles between the preautophagosomal structure/phagophore assembly site (PAS) and the cytoplasmic vesicle pool and supplies membrane for the growing autophagosome. Lipid scramblase activity plays a key role in preautophagosomal structure/phagophore assembly by distributing the phospholipids that arrive through ATG2 from the cytoplasmic to the luminal leaflet of the bilayer, thereby driving autophagosomal membrane expansion.</text>
</comment>
<evidence type="ECO:0000256" key="5">
    <source>
        <dbReference type="ARBA" id="ARBA00006185"/>
    </source>
</evidence>
<accession>A0A6A6QSZ1</accession>
<evidence type="ECO:0000256" key="4">
    <source>
        <dbReference type="ARBA" id="ARBA00004653"/>
    </source>
</evidence>
<evidence type="ECO:0000256" key="13">
    <source>
        <dbReference type="ARBA" id="ARBA00023136"/>
    </source>
</evidence>
<evidence type="ECO:0000256" key="11">
    <source>
        <dbReference type="ARBA" id="ARBA00023034"/>
    </source>
</evidence>
<dbReference type="GO" id="GO:0034045">
    <property type="term" value="C:phagophore assembly site membrane"/>
    <property type="evidence" value="ECO:0007669"/>
    <property type="project" value="UniProtKB-SubCell"/>
</dbReference>
<evidence type="ECO:0000256" key="17">
    <source>
        <dbReference type="ARBA" id="ARBA00024621"/>
    </source>
</evidence>
<proteinExistence type="inferred from homology"/>
<dbReference type="AlphaFoldDB" id="A0A6A6QSZ1"/>
<feature type="compositionally biased region" description="Acidic residues" evidence="20">
    <location>
        <begin position="831"/>
        <end position="840"/>
    </location>
</feature>
<keyword evidence="12 19" id="KW-0445">Lipid transport</keyword>
<comment type="catalytic activity">
    <reaction evidence="18">
        <text>a 1,2-diacyl-sn-glycero-3-phosphocholine(in) = a 1,2-diacyl-sn-glycero-3-phosphocholine(out)</text>
        <dbReference type="Rhea" id="RHEA:38571"/>
        <dbReference type="ChEBI" id="CHEBI:57643"/>
    </reaction>
</comment>
<comment type="catalytic activity">
    <reaction evidence="17">
        <text>a 1,2-diacyl-sn-glycero-3-phospho-(1D-myo-inositol-3-phosphate)(in) = a 1,2-diacyl-sn-glycero-3-phospho-(1D-myo-inositol-3-phosphate)(out)</text>
        <dbReference type="Rhea" id="RHEA:67920"/>
        <dbReference type="ChEBI" id="CHEBI:58088"/>
    </reaction>
</comment>
<feature type="compositionally biased region" description="Polar residues" evidence="20">
    <location>
        <begin position="856"/>
        <end position="865"/>
    </location>
</feature>
<feature type="transmembrane region" description="Helical" evidence="19">
    <location>
        <begin position="630"/>
        <end position="652"/>
    </location>
</feature>
<comment type="catalytic activity">
    <reaction evidence="15">
        <text>a 1,2-diacyl-sn-glycero-3-phospho-L-serine(in) = a 1,2-diacyl-sn-glycero-3-phospho-L-serine(out)</text>
        <dbReference type="Rhea" id="RHEA:38663"/>
        <dbReference type="ChEBI" id="CHEBI:57262"/>
    </reaction>
</comment>
<evidence type="ECO:0000256" key="15">
    <source>
        <dbReference type="ARBA" id="ARBA00024479"/>
    </source>
</evidence>
<feature type="compositionally biased region" description="Polar residues" evidence="20">
    <location>
        <begin position="149"/>
        <end position="164"/>
    </location>
</feature>
<dbReference type="GO" id="GO:0006869">
    <property type="term" value="P:lipid transport"/>
    <property type="evidence" value="ECO:0007669"/>
    <property type="project" value="UniProtKB-KW"/>
</dbReference>
<dbReference type="GO" id="GO:0034727">
    <property type="term" value="P:piecemeal microautophagy of the nucleus"/>
    <property type="evidence" value="ECO:0007669"/>
    <property type="project" value="TreeGrafter"/>
</dbReference>
<evidence type="ECO:0000256" key="12">
    <source>
        <dbReference type="ARBA" id="ARBA00023055"/>
    </source>
</evidence>
<keyword evidence="8 19" id="KW-0812">Transmembrane</keyword>
<feature type="transmembrane region" description="Helical" evidence="19">
    <location>
        <begin position="272"/>
        <end position="295"/>
    </location>
</feature>
<dbReference type="InterPro" id="IPR007241">
    <property type="entry name" value="Autophagy-rel_prot_9"/>
</dbReference>
<feature type="compositionally biased region" description="Polar residues" evidence="20">
    <location>
        <begin position="64"/>
        <end position="74"/>
    </location>
</feature>
<feature type="compositionally biased region" description="Acidic residues" evidence="20">
    <location>
        <begin position="33"/>
        <end position="47"/>
    </location>
</feature>
<sequence length="909" mass="103100">MMASNILSRLLPSASDEHPNYDPRHRRSPSDPSDIEDGLGMDIDEENLGERFQEQDLDHLLADATSSHITTESTAFLHKERRTSGPHTGSRAKHGRGTSATRRGAHSDDDDDVPESLLLEGADEPRRQSTPANRRPDPSLPPPVPGFASRQTRTQWETAQAQQRLHNDDRNLPRTARRPLPAGAGQLSNDPKERAMWMWVNVQDLDDFLRKVCQYYHGHGIWSILLSRVLALLQSAFLTGFLTFLLFCVNFWKLSSSKTMEEVLVPKCTQQIHGFWKLFIYIFIVTWFVQLAGLLREIPALWNMYNFYHYLLDIPDRNIQSASWQLIVSRLMALRDSNYSTAQNISPRARRILQDKSRQRMDAHDIANRVMRRENYLIAIFNKEVMDLGVQIPFLGTRNFFSRTTEWHVGLSVIDFAFGQNNEIDPKFLKESNRRELVDKLNARFRNTAIISVVCAPVAVLFFVTSLLFKYFTEYHKDPSQLNTRMFTPLAQWKFREFNELPHQFERREKMAYPFADRYLATFPKDKTEQLAGFVAFVAGAFAAVLGIITLWDSELFLGFEITAGRSVIFYLGIFGVIYGIARSSSRKDEQVADAEFAIKQVIACTRYEPASWKDRLNTDEVRNEFSSLYQLKIVIFIEELLSILITPYILAFKLTNSTERIVDFFREFTLHVDGLGSVCSFAVFDFKRGGENNHANDREDSGLREDYYTTKDNKMLASYYGFLDNYGPTNRGHNAGHIQNQRPHYPPPVFPSALAGASTQALPSEMAAARSTSRGTSGRQSAQRRTSRNMPAPGRASPMNSILLDPHHQPRNSPLQKAQAKYRNPLTGIEDPDELDEADLPTRNSSRIMEEDSSFGDSWKTTKLAQAEDEAEAEAQEEARKGGQGGVLGILAQFGGAHTQGRGAGVGI</sequence>
<dbReference type="GO" id="GO:0000139">
    <property type="term" value="C:Golgi membrane"/>
    <property type="evidence" value="ECO:0007669"/>
    <property type="project" value="UniProtKB-SubCell"/>
</dbReference>
<feature type="transmembrane region" description="Helical" evidence="19">
    <location>
        <begin position="229"/>
        <end position="252"/>
    </location>
</feature>
<keyword evidence="10 19" id="KW-0072">Autophagy</keyword>
<feature type="transmembrane region" description="Helical" evidence="19">
    <location>
        <begin position="564"/>
        <end position="582"/>
    </location>
</feature>
<evidence type="ECO:0000313" key="21">
    <source>
        <dbReference type="EMBL" id="KAF2495242.1"/>
    </source>
</evidence>
<evidence type="ECO:0000256" key="2">
    <source>
        <dbReference type="ARBA" id="ARBA00004477"/>
    </source>
</evidence>
<evidence type="ECO:0000256" key="7">
    <source>
        <dbReference type="ARBA" id="ARBA00022448"/>
    </source>
</evidence>
<feature type="transmembrane region" description="Helical" evidence="19">
    <location>
        <begin position="531"/>
        <end position="552"/>
    </location>
</feature>
<keyword evidence="13 19" id="KW-0472">Membrane</keyword>
<feature type="compositionally biased region" description="Polar residues" evidence="20">
    <location>
        <begin position="732"/>
        <end position="743"/>
    </location>
</feature>
<evidence type="ECO:0000256" key="9">
    <source>
        <dbReference type="ARBA" id="ARBA00022989"/>
    </source>
</evidence>
<feature type="transmembrane region" description="Helical" evidence="19">
    <location>
        <begin position="449"/>
        <end position="472"/>
    </location>
</feature>
<dbReference type="GO" id="GO:0034497">
    <property type="term" value="P:protein localization to phagophore assembly site"/>
    <property type="evidence" value="ECO:0007669"/>
    <property type="project" value="TreeGrafter"/>
</dbReference>
<evidence type="ECO:0000313" key="22">
    <source>
        <dbReference type="Proteomes" id="UP000799750"/>
    </source>
</evidence>
<keyword evidence="22" id="KW-1185">Reference proteome</keyword>
<evidence type="ECO:0000256" key="18">
    <source>
        <dbReference type="ARBA" id="ARBA00024631"/>
    </source>
</evidence>
<evidence type="ECO:0000256" key="1">
    <source>
        <dbReference type="ARBA" id="ARBA00004439"/>
    </source>
</evidence>
<dbReference type="PANTHER" id="PTHR13038:SF10">
    <property type="entry name" value="AUTOPHAGY-RELATED PROTEIN 9"/>
    <property type="match status" value="1"/>
</dbReference>
<evidence type="ECO:0000256" key="8">
    <source>
        <dbReference type="ARBA" id="ARBA00022692"/>
    </source>
</evidence>
<feature type="region of interest" description="Disordered" evidence="20">
    <location>
        <begin position="1"/>
        <end position="189"/>
    </location>
</feature>
<comment type="similarity">
    <text evidence="5 19">Belongs to the ATG9 family.</text>
</comment>
<keyword evidence="7 19" id="KW-0813">Transport</keyword>
<comment type="subcellular location">
    <subcellularLocation>
        <location evidence="1">Cytoplasmic vesicle membrane</location>
        <topology evidence="1">Multi-pass membrane protein</topology>
    </subcellularLocation>
    <subcellularLocation>
        <location evidence="2">Endoplasmic reticulum membrane</location>
        <topology evidence="2">Multi-pass membrane protein</topology>
    </subcellularLocation>
    <subcellularLocation>
        <location evidence="4">Golgi apparatus membrane</location>
        <topology evidence="4">Multi-pass membrane protein</topology>
    </subcellularLocation>
    <subcellularLocation>
        <location evidence="3 19">Preautophagosomal structure membrane</location>
        <topology evidence="3 19">Multi-pass membrane protein</topology>
    </subcellularLocation>
</comment>
<evidence type="ECO:0000256" key="20">
    <source>
        <dbReference type="SAM" id="MobiDB-lite"/>
    </source>
</evidence>
<keyword evidence="11" id="KW-0333">Golgi apparatus</keyword>
<gene>
    <name evidence="21" type="ORF">BU16DRAFT_486591</name>
</gene>
<dbReference type="PANTHER" id="PTHR13038">
    <property type="entry name" value="APG9 AUTOPHAGY 9"/>
    <property type="match status" value="1"/>
</dbReference>
<evidence type="ECO:0000256" key="14">
    <source>
        <dbReference type="ARBA" id="ARBA00023329"/>
    </source>
</evidence>
<evidence type="ECO:0000256" key="19">
    <source>
        <dbReference type="RuleBase" id="RU364027"/>
    </source>
</evidence>
<keyword evidence="9 19" id="KW-1133">Transmembrane helix</keyword>
<organism evidence="21 22">
    <name type="scientific">Lophium mytilinum</name>
    <dbReference type="NCBI Taxonomy" id="390894"/>
    <lineage>
        <taxon>Eukaryota</taxon>
        <taxon>Fungi</taxon>
        <taxon>Dikarya</taxon>
        <taxon>Ascomycota</taxon>
        <taxon>Pezizomycotina</taxon>
        <taxon>Dothideomycetes</taxon>
        <taxon>Pleosporomycetidae</taxon>
        <taxon>Mytilinidiales</taxon>
        <taxon>Mytilinidiaceae</taxon>
        <taxon>Lophium</taxon>
    </lineage>
</organism>